<dbReference type="Pfam" id="PF21549">
    <property type="entry name" value="PRDM2_PR"/>
    <property type="match status" value="1"/>
</dbReference>
<evidence type="ECO:0000313" key="9">
    <source>
        <dbReference type="EMBL" id="KAK3610838.1"/>
    </source>
</evidence>
<keyword evidence="1" id="KW-0479">Metal-binding</keyword>
<dbReference type="Proteomes" id="UP001195483">
    <property type="component" value="Unassembled WGS sequence"/>
</dbReference>
<dbReference type="Pfam" id="PF00096">
    <property type="entry name" value="zf-C2H2"/>
    <property type="match status" value="2"/>
</dbReference>
<dbReference type="PROSITE" id="PS50157">
    <property type="entry name" value="ZINC_FINGER_C2H2_2"/>
    <property type="match status" value="3"/>
</dbReference>
<proteinExistence type="predicted"/>
<feature type="domain" description="C2H2-type" evidence="7">
    <location>
        <begin position="227"/>
        <end position="256"/>
    </location>
</feature>
<dbReference type="SMART" id="SM00355">
    <property type="entry name" value="ZnF_C2H2"/>
    <property type="match status" value="3"/>
</dbReference>
<dbReference type="PROSITE" id="PS00028">
    <property type="entry name" value="ZINC_FINGER_C2H2_1"/>
    <property type="match status" value="3"/>
</dbReference>
<evidence type="ECO:0000256" key="1">
    <source>
        <dbReference type="ARBA" id="ARBA00022723"/>
    </source>
</evidence>
<keyword evidence="2 6" id="KW-0863">Zinc-finger</keyword>
<dbReference type="EMBL" id="JAEAOA010001986">
    <property type="protein sequence ID" value="KAK3610838.1"/>
    <property type="molecule type" value="Genomic_DNA"/>
</dbReference>
<dbReference type="InterPro" id="IPR036236">
    <property type="entry name" value="Znf_C2H2_sf"/>
</dbReference>
<dbReference type="SUPFAM" id="SSF82199">
    <property type="entry name" value="SET domain"/>
    <property type="match status" value="1"/>
</dbReference>
<dbReference type="InterPro" id="IPR046341">
    <property type="entry name" value="SET_dom_sf"/>
</dbReference>
<dbReference type="Gene3D" id="3.30.160.60">
    <property type="entry name" value="Classic Zinc Finger"/>
    <property type="match status" value="3"/>
</dbReference>
<name>A0AAE0TJP9_9BIVA</name>
<dbReference type="GO" id="GO:0010468">
    <property type="term" value="P:regulation of gene expression"/>
    <property type="evidence" value="ECO:0007669"/>
    <property type="project" value="TreeGrafter"/>
</dbReference>
<evidence type="ECO:0000313" key="10">
    <source>
        <dbReference type="Proteomes" id="UP001195483"/>
    </source>
</evidence>
<sequence>MPSQARVGQSTVPGCIQGIFALERIKVGTEMGPFVGHMLALTQLNITHINSSVWELYDEYGRLAGYVDGGGVQRPASWLSLIQCARMEKEQNLELLQVGSQIYYRATRDIHPGEELLVWYGASYSLYMGLPSYYSDVTCNYQQKIPAIRGNTKKEHVSAEQEDAITGGGKLKCVLCRRGFNSRSNLRSHMRIHTLEKPFVCTFCGRRFSQSSTLRNHVRLHTGEKPYKCVVCRSSYSQLAGLRAHQRSAAHKLDKAG</sequence>
<dbReference type="FunFam" id="3.30.160.60:FF:000446">
    <property type="entry name" value="Zinc finger protein"/>
    <property type="match status" value="1"/>
</dbReference>
<dbReference type="PROSITE" id="PS50280">
    <property type="entry name" value="SET"/>
    <property type="match status" value="1"/>
</dbReference>
<evidence type="ECO:0000256" key="2">
    <source>
        <dbReference type="ARBA" id="ARBA00022771"/>
    </source>
</evidence>
<gene>
    <name evidence="9" type="ORF">CHS0354_034043</name>
</gene>
<reference evidence="9" key="1">
    <citation type="journal article" date="2021" name="Genome Biol. Evol.">
        <title>A High-Quality Reference Genome for a Parasitic Bivalve with Doubly Uniparental Inheritance (Bivalvia: Unionida).</title>
        <authorList>
            <person name="Smith C.H."/>
        </authorList>
    </citation>
    <scope>NUCLEOTIDE SEQUENCE</scope>
    <source>
        <strain evidence="9">CHS0354</strain>
    </source>
</reference>
<evidence type="ECO:0000259" key="8">
    <source>
        <dbReference type="PROSITE" id="PS50280"/>
    </source>
</evidence>
<dbReference type="SUPFAM" id="SSF57667">
    <property type="entry name" value="beta-beta-alpha zinc fingers"/>
    <property type="match status" value="2"/>
</dbReference>
<feature type="domain" description="C2H2-type" evidence="7">
    <location>
        <begin position="199"/>
        <end position="226"/>
    </location>
</feature>
<keyword evidence="10" id="KW-1185">Reference proteome</keyword>
<comment type="caution">
    <text evidence="9">The sequence shown here is derived from an EMBL/GenBank/DDBJ whole genome shotgun (WGS) entry which is preliminary data.</text>
</comment>
<keyword evidence="3" id="KW-0862">Zinc</keyword>
<dbReference type="GO" id="GO:0005634">
    <property type="term" value="C:nucleus"/>
    <property type="evidence" value="ECO:0007669"/>
    <property type="project" value="UniProtKB-SubCell"/>
</dbReference>
<dbReference type="InterPro" id="IPR050331">
    <property type="entry name" value="Zinc_finger"/>
</dbReference>
<dbReference type="InterPro" id="IPR013087">
    <property type="entry name" value="Znf_C2H2_type"/>
</dbReference>
<dbReference type="FunFam" id="3.30.160.60:FF:000501">
    <property type="entry name" value="PR domain zinc finger protein 12"/>
    <property type="match status" value="1"/>
</dbReference>
<dbReference type="InterPro" id="IPR001214">
    <property type="entry name" value="SET_dom"/>
</dbReference>
<dbReference type="AlphaFoldDB" id="A0AAE0TJP9"/>
<reference evidence="9" key="3">
    <citation type="submission" date="2023-05" db="EMBL/GenBank/DDBJ databases">
        <authorList>
            <person name="Smith C.H."/>
        </authorList>
    </citation>
    <scope>NUCLEOTIDE SEQUENCE</scope>
    <source>
        <strain evidence="9">CHS0354</strain>
        <tissue evidence="9">Mantle</tissue>
    </source>
</reference>
<evidence type="ECO:0008006" key="11">
    <source>
        <dbReference type="Google" id="ProtNLM"/>
    </source>
</evidence>
<accession>A0AAE0TJP9</accession>
<protein>
    <recommendedName>
        <fullName evidence="11">PR domain zinc finger protein 12</fullName>
    </recommendedName>
</protein>
<feature type="domain" description="C2H2-type" evidence="7">
    <location>
        <begin position="171"/>
        <end position="198"/>
    </location>
</feature>
<organism evidence="9 10">
    <name type="scientific">Potamilus streckersoni</name>
    <dbReference type="NCBI Taxonomy" id="2493646"/>
    <lineage>
        <taxon>Eukaryota</taxon>
        <taxon>Metazoa</taxon>
        <taxon>Spiralia</taxon>
        <taxon>Lophotrochozoa</taxon>
        <taxon>Mollusca</taxon>
        <taxon>Bivalvia</taxon>
        <taxon>Autobranchia</taxon>
        <taxon>Heteroconchia</taxon>
        <taxon>Palaeoheterodonta</taxon>
        <taxon>Unionida</taxon>
        <taxon>Unionoidea</taxon>
        <taxon>Unionidae</taxon>
        <taxon>Ambleminae</taxon>
        <taxon>Lampsilini</taxon>
        <taxon>Potamilus</taxon>
    </lineage>
</organism>
<dbReference type="PANTHER" id="PTHR16515">
    <property type="entry name" value="PR DOMAIN ZINC FINGER PROTEIN"/>
    <property type="match status" value="1"/>
</dbReference>
<evidence type="ECO:0000256" key="6">
    <source>
        <dbReference type="PROSITE-ProRule" id="PRU00042"/>
    </source>
</evidence>
<evidence type="ECO:0000259" key="7">
    <source>
        <dbReference type="PROSITE" id="PS50157"/>
    </source>
</evidence>
<dbReference type="PANTHER" id="PTHR16515:SF20">
    <property type="entry name" value="PR DOMAIN ZINC FINGER PROTEIN 12"/>
    <property type="match status" value="1"/>
</dbReference>
<dbReference type="FunFam" id="3.30.160.60:FF:000526">
    <property type="entry name" value="PR domain zinc finger protein 12"/>
    <property type="match status" value="1"/>
</dbReference>
<keyword evidence="5" id="KW-0804">Transcription</keyword>
<evidence type="ECO:0000256" key="5">
    <source>
        <dbReference type="ARBA" id="ARBA00023163"/>
    </source>
</evidence>
<evidence type="ECO:0000256" key="4">
    <source>
        <dbReference type="ARBA" id="ARBA00023015"/>
    </source>
</evidence>
<evidence type="ECO:0000256" key="3">
    <source>
        <dbReference type="ARBA" id="ARBA00022833"/>
    </source>
</evidence>
<keyword evidence="4" id="KW-0805">Transcription regulation</keyword>
<feature type="domain" description="SET" evidence="8">
    <location>
        <begin position="3"/>
        <end position="121"/>
    </location>
</feature>
<dbReference type="Gene3D" id="2.170.270.10">
    <property type="entry name" value="SET domain"/>
    <property type="match status" value="1"/>
</dbReference>
<dbReference type="GO" id="GO:0008270">
    <property type="term" value="F:zinc ion binding"/>
    <property type="evidence" value="ECO:0007669"/>
    <property type="project" value="UniProtKB-KW"/>
</dbReference>
<reference evidence="9" key="2">
    <citation type="journal article" date="2021" name="Genome Biol. Evol.">
        <title>Developing a high-quality reference genome for a parasitic bivalve with doubly uniparental inheritance (Bivalvia: Unionida).</title>
        <authorList>
            <person name="Smith C.H."/>
        </authorList>
    </citation>
    <scope>NUCLEOTIDE SEQUENCE</scope>
    <source>
        <strain evidence="9">CHS0354</strain>
        <tissue evidence="9">Mantle</tissue>
    </source>
</reference>